<dbReference type="EMBL" id="JARBJD010000111">
    <property type="protein sequence ID" value="KAK2951890.1"/>
    <property type="molecule type" value="Genomic_DNA"/>
</dbReference>
<dbReference type="Proteomes" id="UP001281761">
    <property type="component" value="Unassembled WGS sequence"/>
</dbReference>
<proteinExistence type="predicted"/>
<keyword evidence="3" id="KW-1185">Reference proteome</keyword>
<evidence type="ECO:0000313" key="3">
    <source>
        <dbReference type="Proteomes" id="UP001281761"/>
    </source>
</evidence>
<name>A0ABQ9XK94_9EUKA</name>
<protein>
    <submittedName>
        <fullName evidence="2">Uncharacterized protein</fullName>
    </submittedName>
</protein>
<feature type="compositionally biased region" description="Low complexity" evidence="1">
    <location>
        <begin position="29"/>
        <end position="40"/>
    </location>
</feature>
<gene>
    <name evidence="2" type="ORF">BLNAU_13126</name>
</gene>
<sequence length="106" mass="11584">MSPLLRFHKSLTLTSEEEAATDDQKEEGSPTTTRPLRPSPLNEDSLLLLSDIHSSVSHASHSILRMISIVLCAECARIDMEYHFTALLSISQPNPPSSPGQQITTG</sequence>
<accession>A0ABQ9XK94</accession>
<organism evidence="2 3">
    <name type="scientific">Blattamonas nauphoetae</name>
    <dbReference type="NCBI Taxonomy" id="2049346"/>
    <lineage>
        <taxon>Eukaryota</taxon>
        <taxon>Metamonada</taxon>
        <taxon>Preaxostyla</taxon>
        <taxon>Oxymonadida</taxon>
        <taxon>Blattamonas</taxon>
    </lineage>
</organism>
<feature type="region of interest" description="Disordered" evidence="1">
    <location>
        <begin position="1"/>
        <end position="40"/>
    </location>
</feature>
<reference evidence="2 3" key="1">
    <citation type="journal article" date="2022" name="bioRxiv">
        <title>Genomics of Preaxostyla Flagellates Illuminates Evolutionary Transitions and the Path Towards Mitochondrial Loss.</title>
        <authorList>
            <person name="Novak L.V.F."/>
            <person name="Treitli S.C."/>
            <person name="Pyrih J."/>
            <person name="Halakuc P."/>
            <person name="Pipaliya S.V."/>
            <person name="Vacek V."/>
            <person name="Brzon O."/>
            <person name="Soukal P."/>
            <person name="Eme L."/>
            <person name="Dacks J.B."/>
            <person name="Karnkowska A."/>
            <person name="Elias M."/>
            <person name="Hampl V."/>
        </authorList>
    </citation>
    <scope>NUCLEOTIDE SEQUENCE [LARGE SCALE GENOMIC DNA]</scope>
    <source>
        <strain evidence="2">NAU3</strain>
        <tissue evidence="2">Gut</tissue>
    </source>
</reference>
<evidence type="ECO:0000313" key="2">
    <source>
        <dbReference type="EMBL" id="KAK2951890.1"/>
    </source>
</evidence>
<comment type="caution">
    <text evidence="2">The sequence shown here is derived from an EMBL/GenBank/DDBJ whole genome shotgun (WGS) entry which is preliminary data.</text>
</comment>
<evidence type="ECO:0000256" key="1">
    <source>
        <dbReference type="SAM" id="MobiDB-lite"/>
    </source>
</evidence>